<proteinExistence type="predicted"/>
<dbReference type="KEGG" id="drm:Dred_2631"/>
<dbReference type="HOGENOM" id="CLU_027402_33_9_9"/>
<evidence type="ECO:0000313" key="2">
    <source>
        <dbReference type="Proteomes" id="UP000001556"/>
    </source>
</evidence>
<dbReference type="Proteomes" id="UP000001556">
    <property type="component" value="Chromosome"/>
</dbReference>
<name>A4J7T6_DESRM</name>
<dbReference type="Gene3D" id="1.10.10.60">
    <property type="entry name" value="Homeodomain-like"/>
    <property type="match status" value="1"/>
</dbReference>
<organism evidence="1 2">
    <name type="scientific">Desulforamulus reducens (strain ATCC BAA-1160 / DSM 100696 / MI-1)</name>
    <name type="common">Desulfotomaculum reducens</name>
    <dbReference type="NCBI Taxonomy" id="349161"/>
    <lineage>
        <taxon>Bacteria</taxon>
        <taxon>Bacillati</taxon>
        <taxon>Bacillota</taxon>
        <taxon>Clostridia</taxon>
        <taxon>Eubacteriales</taxon>
        <taxon>Peptococcaceae</taxon>
        <taxon>Desulforamulus</taxon>
    </lineage>
</organism>
<dbReference type="RefSeq" id="WP_011878937.1">
    <property type="nucleotide sequence ID" value="NC_009253.1"/>
</dbReference>
<gene>
    <name evidence="1" type="ordered locus">Dred_2631</name>
</gene>
<protein>
    <submittedName>
        <fullName evidence="1">Transposase IS3/IS911 family protein</fullName>
    </submittedName>
</protein>
<dbReference type="EMBL" id="CP000612">
    <property type="protein sequence ID" value="ABO51139.1"/>
    <property type="molecule type" value="Genomic_DNA"/>
</dbReference>
<sequence length="75" mass="8548">MAKQYSSEFKMEAIKRVESSEDSIASVAKELGVNTNTLHGWLKKFCEKPEVPFPGSGKLSPEQIQTITCQWRRIF</sequence>
<dbReference type="GO" id="GO:0006313">
    <property type="term" value="P:DNA transposition"/>
    <property type="evidence" value="ECO:0007669"/>
    <property type="project" value="InterPro"/>
</dbReference>
<dbReference type="GO" id="GO:0004803">
    <property type="term" value="F:transposase activity"/>
    <property type="evidence" value="ECO:0007669"/>
    <property type="project" value="InterPro"/>
</dbReference>
<dbReference type="SUPFAM" id="SSF46689">
    <property type="entry name" value="Homeodomain-like"/>
    <property type="match status" value="1"/>
</dbReference>
<accession>A4J7T6</accession>
<keyword evidence="2" id="KW-1185">Reference proteome</keyword>
<dbReference type="InterPro" id="IPR002514">
    <property type="entry name" value="Transposase_8"/>
</dbReference>
<dbReference type="AlphaFoldDB" id="A4J7T6"/>
<dbReference type="GO" id="GO:0003677">
    <property type="term" value="F:DNA binding"/>
    <property type="evidence" value="ECO:0007669"/>
    <property type="project" value="InterPro"/>
</dbReference>
<reference evidence="1 2" key="1">
    <citation type="submission" date="2007-03" db="EMBL/GenBank/DDBJ databases">
        <title>Complete sequence of Desulfotomaculum reducens MI-1.</title>
        <authorList>
            <consortium name="US DOE Joint Genome Institute"/>
            <person name="Copeland A."/>
            <person name="Lucas S."/>
            <person name="Lapidus A."/>
            <person name="Barry K."/>
            <person name="Detter J.C."/>
            <person name="Glavina del Rio T."/>
            <person name="Hammon N."/>
            <person name="Israni S."/>
            <person name="Dalin E."/>
            <person name="Tice H."/>
            <person name="Pitluck S."/>
            <person name="Sims D."/>
            <person name="Brettin T."/>
            <person name="Bruce D."/>
            <person name="Han C."/>
            <person name="Tapia R."/>
            <person name="Schmutz J."/>
            <person name="Larimer F."/>
            <person name="Land M."/>
            <person name="Hauser L."/>
            <person name="Kyrpides N."/>
            <person name="Kim E."/>
            <person name="Tebo B.M."/>
            <person name="Richardson P."/>
        </authorList>
    </citation>
    <scope>NUCLEOTIDE SEQUENCE [LARGE SCALE GENOMIC DNA]</scope>
    <source>
        <strain evidence="1 2">MI-1</strain>
    </source>
</reference>
<dbReference type="InterPro" id="IPR009057">
    <property type="entry name" value="Homeodomain-like_sf"/>
</dbReference>
<evidence type="ECO:0000313" key="1">
    <source>
        <dbReference type="EMBL" id="ABO51139.1"/>
    </source>
</evidence>
<dbReference type="OrthoDB" id="1707197at2"/>
<dbReference type="STRING" id="349161.Dred_2631"/>
<dbReference type="Pfam" id="PF01527">
    <property type="entry name" value="HTH_Tnp_1"/>
    <property type="match status" value="1"/>
</dbReference>
<dbReference type="eggNOG" id="COG2963">
    <property type="taxonomic scope" value="Bacteria"/>
</dbReference>